<dbReference type="PROSITE" id="PS00107">
    <property type="entry name" value="PROTEIN_KINASE_ATP"/>
    <property type="match status" value="1"/>
</dbReference>
<keyword evidence="4 5" id="KW-0067">ATP-binding</keyword>
<dbReference type="PROSITE" id="PS00108">
    <property type="entry name" value="PROTEIN_KINASE_ST"/>
    <property type="match status" value="1"/>
</dbReference>
<evidence type="ECO:0000259" key="6">
    <source>
        <dbReference type="PROSITE" id="PS50011"/>
    </source>
</evidence>
<dbReference type="Gene3D" id="3.80.10.10">
    <property type="entry name" value="Ribonuclease Inhibitor"/>
    <property type="match status" value="1"/>
</dbReference>
<evidence type="ECO:0000256" key="3">
    <source>
        <dbReference type="ARBA" id="ARBA00022777"/>
    </source>
</evidence>
<evidence type="ECO:0000256" key="5">
    <source>
        <dbReference type="PROSITE-ProRule" id="PRU10141"/>
    </source>
</evidence>
<dbReference type="InterPro" id="IPR008271">
    <property type="entry name" value="Ser/Thr_kinase_AS"/>
</dbReference>
<organism evidence="7 8">
    <name type="scientific">Hypsibius exemplaris</name>
    <name type="common">Freshwater tardigrade</name>
    <dbReference type="NCBI Taxonomy" id="2072580"/>
    <lineage>
        <taxon>Eukaryota</taxon>
        <taxon>Metazoa</taxon>
        <taxon>Ecdysozoa</taxon>
        <taxon>Tardigrada</taxon>
        <taxon>Eutardigrada</taxon>
        <taxon>Parachela</taxon>
        <taxon>Hypsibioidea</taxon>
        <taxon>Hypsibiidae</taxon>
        <taxon>Hypsibius</taxon>
    </lineage>
</organism>
<feature type="binding site" evidence="5">
    <location>
        <position position="54"/>
    </location>
    <ligand>
        <name>ATP</name>
        <dbReference type="ChEBI" id="CHEBI:30616"/>
    </ligand>
</feature>
<keyword evidence="1" id="KW-0808">Transferase</keyword>
<dbReference type="Gene3D" id="3.30.200.20">
    <property type="entry name" value="Phosphorylase Kinase, domain 1"/>
    <property type="match status" value="1"/>
</dbReference>
<evidence type="ECO:0000256" key="2">
    <source>
        <dbReference type="ARBA" id="ARBA00022741"/>
    </source>
</evidence>
<protein>
    <submittedName>
        <fullName evidence="7">Mitogen-activated protein kinase kinase kinase YODA</fullName>
    </submittedName>
</protein>
<comment type="caution">
    <text evidence="7">The sequence shown here is derived from an EMBL/GenBank/DDBJ whole genome shotgun (WGS) entry which is preliminary data.</text>
</comment>
<reference evidence="8" key="1">
    <citation type="submission" date="2017-01" db="EMBL/GenBank/DDBJ databases">
        <title>Comparative genomics of anhydrobiosis in the tardigrade Hypsibius dujardini.</title>
        <authorList>
            <person name="Yoshida Y."/>
            <person name="Koutsovoulos G."/>
            <person name="Laetsch D."/>
            <person name="Stevens L."/>
            <person name="Kumar S."/>
            <person name="Horikawa D."/>
            <person name="Ishino K."/>
            <person name="Komine S."/>
            <person name="Tomita M."/>
            <person name="Blaxter M."/>
            <person name="Arakawa K."/>
        </authorList>
    </citation>
    <scope>NUCLEOTIDE SEQUENCE [LARGE SCALE GENOMIC DNA]</scope>
    <source>
        <strain evidence="8">Z151</strain>
    </source>
</reference>
<dbReference type="AlphaFoldDB" id="A0A9X6NIY7"/>
<dbReference type="OrthoDB" id="6513151at2759"/>
<keyword evidence="8" id="KW-1185">Reference proteome</keyword>
<dbReference type="SUPFAM" id="SSF56112">
    <property type="entry name" value="Protein kinase-like (PK-like)"/>
    <property type="match status" value="1"/>
</dbReference>
<name>A0A9X6NIY7_HYPEX</name>
<keyword evidence="3 7" id="KW-0418">Kinase</keyword>
<dbReference type="EMBL" id="MTYJ01000520">
    <property type="protein sequence ID" value="OWA55050.1"/>
    <property type="molecule type" value="Genomic_DNA"/>
</dbReference>
<dbReference type="SUPFAM" id="SSF52058">
    <property type="entry name" value="L domain-like"/>
    <property type="match status" value="1"/>
</dbReference>
<evidence type="ECO:0000256" key="4">
    <source>
        <dbReference type="ARBA" id="ARBA00022840"/>
    </source>
</evidence>
<dbReference type="InterPro" id="IPR050538">
    <property type="entry name" value="MAP_kinase_kinase_kinase"/>
</dbReference>
<dbReference type="PANTHER" id="PTHR48016:SF56">
    <property type="entry name" value="MAPKK KINASE"/>
    <property type="match status" value="1"/>
</dbReference>
<dbReference type="Pfam" id="PF00069">
    <property type="entry name" value="Pkinase"/>
    <property type="match status" value="1"/>
</dbReference>
<dbReference type="InterPro" id="IPR032675">
    <property type="entry name" value="LRR_dom_sf"/>
</dbReference>
<dbReference type="PANTHER" id="PTHR48016">
    <property type="entry name" value="MAP KINASE KINASE KINASE SSK2-RELATED-RELATED"/>
    <property type="match status" value="1"/>
</dbReference>
<dbReference type="InterPro" id="IPR011009">
    <property type="entry name" value="Kinase-like_dom_sf"/>
</dbReference>
<evidence type="ECO:0000313" key="7">
    <source>
        <dbReference type="EMBL" id="OWA55050.1"/>
    </source>
</evidence>
<evidence type="ECO:0000313" key="8">
    <source>
        <dbReference type="Proteomes" id="UP000192578"/>
    </source>
</evidence>
<dbReference type="InterPro" id="IPR017441">
    <property type="entry name" value="Protein_kinase_ATP_BS"/>
</dbReference>
<dbReference type="InterPro" id="IPR000719">
    <property type="entry name" value="Prot_kinase_dom"/>
</dbReference>
<gene>
    <name evidence="7" type="ORF">BV898_19435</name>
</gene>
<dbReference type="PROSITE" id="PS50011">
    <property type="entry name" value="PROTEIN_KINASE_DOM"/>
    <property type="match status" value="1"/>
</dbReference>
<dbReference type="Gene3D" id="1.10.510.10">
    <property type="entry name" value="Transferase(Phosphotransferase) domain 1"/>
    <property type="match status" value="1"/>
</dbReference>
<evidence type="ECO:0000256" key="1">
    <source>
        <dbReference type="ARBA" id="ARBA00022679"/>
    </source>
</evidence>
<dbReference type="Proteomes" id="UP000192578">
    <property type="component" value="Unassembled WGS sequence"/>
</dbReference>
<sequence>MDETGEFIVDGHTVRYTITDVLGLGSFGVVHRATAKAWEKSDTETADSIELAVKSLFIAGSHSPESDGQLTKELEVVLKLRHPNLVRYFTTFGRAPRLPNERPTWVIVMEYCTGGNLAKFLIDTPTLSADEVLTYYKQILNGLACLHEHKLIHADIKPENIVVSKSLSGDIVLKICDMDDPILLAGSVTISDDVKDVRGSAPYFSPEMAAKWGYRMGGGRDGKTGRTTDIWSLGCVVLDLASALPTATNRVVKFIKQIVSSTSASEINFKSLIVKTGTSAEEIIRFIVEGGIRHVPESLPPNLKAVVFNCLQVNPQNRPSAEQLLAAVEGGDLSYLMNDPITELELINMRAQVHTASVEIKPDVDGIVCITKANNQTLPHADELYKPDLRTLLNRFHDFKRNRLLNIHCFGLQNLPLLLDRVSEKIAVLTFEGRNWSSGCLQGISLPNLLELSFHQSFDIILEKAHFVNLPAVRSLAFRQCTFRFIEENVFAQLPCLQYVGLSLDWTVEKLDRLSPSDISSLHQLEFGPEYDWLRRYFREEKNVSLTTDKKVGELWCIGSAKSCAYESQVLTLPELNKTFEDSVVNLPCFTMEPYSSEEIEALVSHFFPEVLISFSVNSPWYVTWDWNNSPEDIHGLLVLLIRLDKKHPVKLEIIESPYPTEESISAPLLARALSPVSEQICILIYRATNSTFDVRKLEGLQLPNLLELRLEQWDDVRLTKKCFNRFPHLRSLILQNCTVAHLEENLFETASCLKFVALDYRTTSERYDYRQREAQKMAANYERRHVSPEYQWLRDYFERNLHLGQAKKEGEVWQFRRGKYCYLSDAFISAELEP</sequence>
<dbReference type="GO" id="GO:0004672">
    <property type="term" value="F:protein kinase activity"/>
    <property type="evidence" value="ECO:0007669"/>
    <property type="project" value="InterPro"/>
</dbReference>
<keyword evidence="2 5" id="KW-0547">Nucleotide-binding</keyword>
<accession>A0A9X6NIY7</accession>
<feature type="domain" description="Protein kinase" evidence="6">
    <location>
        <begin position="16"/>
        <end position="336"/>
    </location>
</feature>
<dbReference type="GO" id="GO:0005524">
    <property type="term" value="F:ATP binding"/>
    <property type="evidence" value="ECO:0007669"/>
    <property type="project" value="UniProtKB-UniRule"/>
</dbReference>
<proteinExistence type="predicted"/>
<dbReference type="SMART" id="SM00220">
    <property type="entry name" value="S_TKc"/>
    <property type="match status" value="1"/>
</dbReference>